<dbReference type="PANTHER" id="PTHR24416">
    <property type="entry name" value="TYROSINE-PROTEIN KINASE RECEPTOR"/>
    <property type="match status" value="1"/>
</dbReference>
<comment type="caution">
    <text evidence="2">The sequence shown here is derived from an EMBL/GenBank/DDBJ whole genome shotgun (WGS) entry which is preliminary data.</text>
</comment>
<dbReference type="GO" id="GO:0004714">
    <property type="term" value="F:transmembrane receptor protein tyrosine kinase activity"/>
    <property type="evidence" value="ECO:0007669"/>
    <property type="project" value="TreeGrafter"/>
</dbReference>
<reference evidence="2 3" key="1">
    <citation type="submission" date="2017-12" db="EMBL/GenBank/DDBJ databases">
        <title>Hemimetabolous genomes reveal molecular basis of termite eusociality.</title>
        <authorList>
            <person name="Harrison M.C."/>
            <person name="Jongepier E."/>
            <person name="Robertson H.M."/>
            <person name="Arning N."/>
            <person name="Bitard-Feildel T."/>
            <person name="Chao H."/>
            <person name="Childers C.P."/>
            <person name="Dinh H."/>
            <person name="Doddapaneni H."/>
            <person name="Dugan S."/>
            <person name="Gowin J."/>
            <person name="Greiner C."/>
            <person name="Han Y."/>
            <person name="Hu H."/>
            <person name="Hughes D.S.T."/>
            <person name="Huylmans A.-K."/>
            <person name="Kemena C."/>
            <person name="Kremer L.P.M."/>
            <person name="Lee S.L."/>
            <person name="Lopez-Ezquerra A."/>
            <person name="Mallet L."/>
            <person name="Monroy-Kuhn J.M."/>
            <person name="Moser A."/>
            <person name="Murali S.C."/>
            <person name="Muzny D.M."/>
            <person name="Otani S."/>
            <person name="Piulachs M.-D."/>
            <person name="Poelchau M."/>
            <person name="Qu J."/>
            <person name="Schaub F."/>
            <person name="Wada-Katsumata A."/>
            <person name="Worley K.C."/>
            <person name="Xie Q."/>
            <person name="Ylla G."/>
            <person name="Poulsen M."/>
            <person name="Gibbs R.A."/>
            <person name="Schal C."/>
            <person name="Richards S."/>
            <person name="Belles X."/>
            <person name="Korb J."/>
            <person name="Bornberg-Bauer E."/>
        </authorList>
    </citation>
    <scope>NUCLEOTIDE SEQUENCE [LARGE SCALE GENOMIC DNA]</scope>
    <source>
        <tissue evidence="2">Whole body</tissue>
    </source>
</reference>
<dbReference type="InParanoid" id="A0A2J7PNA0"/>
<evidence type="ECO:0000313" key="3">
    <source>
        <dbReference type="Proteomes" id="UP000235965"/>
    </source>
</evidence>
<dbReference type="PROSITE" id="PS00109">
    <property type="entry name" value="PROTEIN_KINASE_TYR"/>
    <property type="match status" value="1"/>
</dbReference>
<dbReference type="GO" id="GO:0043235">
    <property type="term" value="C:receptor complex"/>
    <property type="evidence" value="ECO:0007669"/>
    <property type="project" value="TreeGrafter"/>
</dbReference>
<dbReference type="Proteomes" id="UP000235965">
    <property type="component" value="Unassembled WGS sequence"/>
</dbReference>
<proteinExistence type="predicted"/>
<dbReference type="PRINTS" id="PR00109">
    <property type="entry name" value="TYRKINASE"/>
</dbReference>
<evidence type="ECO:0000259" key="1">
    <source>
        <dbReference type="PROSITE" id="PS50011"/>
    </source>
</evidence>
<dbReference type="InterPro" id="IPR008266">
    <property type="entry name" value="Tyr_kinase_AS"/>
</dbReference>
<keyword evidence="3" id="KW-1185">Reference proteome</keyword>
<dbReference type="AlphaFoldDB" id="A0A2J7PNA0"/>
<dbReference type="FunFam" id="1.10.510.10:FF:001927">
    <property type="entry name" value="Receptor protein-tyrosine kinase"/>
    <property type="match status" value="1"/>
</dbReference>
<dbReference type="GO" id="GO:0005886">
    <property type="term" value="C:plasma membrane"/>
    <property type="evidence" value="ECO:0007669"/>
    <property type="project" value="TreeGrafter"/>
</dbReference>
<dbReference type="GO" id="GO:0005524">
    <property type="term" value="F:ATP binding"/>
    <property type="evidence" value="ECO:0007669"/>
    <property type="project" value="InterPro"/>
</dbReference>
<name>A0A2J7PNA0_9NEOP</name>
<dbReference type="SUPFAM" id="SSF56112">
    <property type="entry name" value="Protein kinase-like (PK-like)"/>
    <property type="match status" value="1"/>
</dbReference>
<dbReference type="Gene3D" id="1.10.510.10">
    <property type="entry name" value="Transferase(Phosphotransferase) domain 1"/>
    <property type="match status" value="1"/>
</dbReference>
<dbReference type="PANTHER" id="PTHR24416:SF600">
    <property type="entry name" value="PDGF- AND VEGF-RECEPTOR RELATED, ISOFORM J"/>
    <property type="match status" value="1"/>
</dbReference>
<dbReference type="PROSITE" id="PS50011">
    <property type="entry name" value="PROTEIN_KINASE_DOM"/>
    <property type="match status" value="1"/>
</dbReference>
<dbReference type="InterPro" id="IPR011009">
    <property type="entry name" value="Kinase-like_dom_sf"/>
</dbReference>
<sequence length="317" mass="36121">MEYLASRKVLHGDLAARNILLADDNVVKICDFGLAKSMYQSNNYRKKSAGPLPIKWMAPESIRDGIFSTQSDVWSFGVVLWELFTLAQTPYPGMEVDQRLYLKLVEGYRMEQPLFATNAIYRTMLQCWDAQPAKRPYFSELVEQLGAMLDENIRRHYEELNNPYVDMNERKLHNDYLNMMSAPTYNNMVAPQEAQHENVSSLVSCPADNIRHFNMRSPTGVVSPLSINSSVFEFSSEANNSGYLSMTGKEGIFSPGHMDNNPFKYSPHMQKQRATGMEPLHEMNLLSSDDNFNMGQKPSTQTNLENPLYMVVETPEG</sequence>
<dbReference type="Pfam" id="PF07714">
    <property type="entry name" value="PK_Tyr_Ser-Thr"/>
    <property type="match status" value="1"/>
</dbReference>
<dbReference type="InterPro" id="IPR050122">
    <property type="entry name" value="RTK"/>
</dbReference>
<organism evidence="2 3">
    <name type="scientific">Cryptotermes secundus</name>
    <dbReference type="NCBI Taxonomy" id="105785"/>
    <lineage>
        <taxon>Eukaryota</taxon>
        <taxon>Metazoa</taxon>
        <taxon>Ecdysozoa</taxon>
        <taxon>Arthropoda</taxon>
        <taxon>Hexapoda</taxon>
        <taxon>Insecta</taxon>
        <taxon>Pterygota</taxon>
        <taxon>Neoptera</taxon>
        <taxon>Polyneoptera</taxon>
        <taxon>Dictyoptera</taxon>
        <taxon>Blattodea</taxon>
        <taxon>Blattoidea</taxon>
        <taxon>Termitoidae</taxon>
        <taxon>Kalotermitidae</taxon>
        <taxon>Cryptotermitinae</taxon>
        <taxon>Cryptotermes</taxon>
    </lineage>
</organism>
<dbReference type="CDD" id="cd00192">
    <property type="entry name" value="PTKc"/>
    <property type="match status" value="1"/>
</dbReference>
<dbReference type="EMBL" id="NEVH01023957">
    <property type="protein sequence ID" value="PNF17806.1"/>
    <property type="molecule type" value="Genomic_DNA"/>
</dbReference>
<dbReference type="GO" id="GO:0007169">
    <property type="term" value="P:cell surface receptor protein tyrosine kinase signaling pathway"/>
    <property type="evidence" value="ECO:0007669"/>
    <property type="project" value="TreeGrafter"/>
</dbReference>
<dbReference type="InterPro" id="IPR000719">
    <property type="entry name" value="Prot_kinase_dom"/>
</dbReference>
<accession>A0A2J7PNA0</accession>
<dbReference type="STRING" id="105785.A0A2J7PNA0"/>
<evidence type="ECO:0000313" key="2">
    <source>
        <dbReference type="EMBL" id="PNF17806.1"/>
    </source>
</evidence>
<protein>
    <recommendedName>
        <fullName evidence="1">Protein kinase domain-containing protein</fullName>
    </recommendedName>
</protein>
<dbReference type="OrthoDB" id="3256376at2759"/>
<dbReference type="InterPro" id="IPR001245">
    <property type="entry name" value="Ser-Thr/Tyr_kinase_cat_dom"/>
</dbReference>
<feature type="domain" description="Protein kinase" evidence="1">
    <location>
        <begin position="1"/>
        <end position="149"/>
    </location>
</feature>
<gene>
    <name evidence="2" type="ORF">B7P43_G06914</name>
</gene>